<evidence type="ECO:0000313" key="2">
    <source>
        <dbReference type="EMBL" id="KAF6021142.1"/>
    </source>
</evidence>
<evidence type="ECO:0000313" key="3">
    <source>
        <dbReference type="Proteomes" id="UP000593567"/>
    </source>
</evidence>
<dbReference type="Proteomes" id="UP000593567">
    <property type="component" value="Unassembled WGS sequence"/>
</dbReference>
<dbReference type="PANTHER" id="PTHR11220:SF1">
    <property type="entry name" value="HEME-BINDING PROTEIN 2"/>
    <property type="match status" value="1"/>
</dbReference>
<dbReference type="Pfam" id="PF04832">
    <property type="entry name" value="SOUL"/>
    <property type="match status" value="1"/>
</dbReference>
<dbReference type="EMBL" id="VXIV02003116">
    <property type="protein sequence ID" value="KAF6021142.1"/>
    <property type="molecule type" value="Genomic_DNA"/>
</dbReference>
<keyword evidence="3" id="KW-1185">Reference proteome</keyword>
<dbReference type="InterPro" id="IPR006917">
    <property type="entry name" value="SOUL_heme-bd"/>
</dbReference>
<dbReference type="SUPFAM" id="SSF55136">
    <property type="entry name" value="Probable bacterial effector-binding domain"/>
    <property type="match status" value="1"/>
</dbReference>
<proteinExistence type="inferred from homology"/>
<reference evidence="2" key="1">
    <citation type="submission" date="2020-06" db="EMBL/GenBank/DDBJ databases">
        <title>Draft genome of Bugula neritina, a colonial animal packing powerful symbionts and potential medicines.</title>
        <authorList>
            <person name="Rayko M."/>
        </authorList>
    </citation>
    <scope>NUCLEOTIDE SEQUENCE [LARGE SCALE GENOMIC DNA]</scope>
    <source>
        <strain evidence="2">Kwan_BN1</strain>
    </source>
</reference>
<dbReference type="AlphaFoldDB" id="A0A7J7J4T2"/>
<sequence>MDGLEKKYWEDRTSVSPAFFKLFDYISGANNMNQTMKMTAPVVSSHSENAVFMSFMVPSEFSENPPTPNDASVFIHRAPRAQFYVRTFNTKLPPKYYILGNRFIPEFEQLKKDLTKDGNSYTVDPMFFTAGYDGPRVYFKRHNEVWITKA</sequence>
<protein>
    <submittedName>
        <fullName evidence="2">HEBP2</fullName>
    </submittedName>
</protein>
<dbReference type="PANTHER" id="PTHR11220">
    <property type="entry name" value="HEME-BINDING PROTEIN-RELATED"/>
    <property type="match status" value="1"/>
</dbReference>
<dbReference type="OrthoDB" id="6424451at2759"/>
<name>A0A7J7J4T2_BUGNE</name>
<gene>
    <name evidence="2" type="ORF">EB796_020552</name>
</gene>
<dbReference type="Gene3D" id="3.20.80.10">
    <property type="entry name" value="Regulatory factor, effector binding domain"/>
    <property type="match status" value="1"/>
</dbReference>
<comment type="caution">
    <text evidence="2">The sequence shown here is derived from an EMBL/GenBank/DDBJ whole genome shotgun (WGS) entry which is preliminary data.</text>
</comment>
<dbReference type="InterPro" id="IPR011256">
    <property type="entry name" value="Reg_factor_effector_dom_sf"/>
</dbReference>
<evidence type="ECO:0000256" key="1">
    <source>
        <dbReference type="ARBA" id="ARBA00009817"/>
    </source>
</evidence>
<comment type="similarity">
    <text evidence="1">Belongs to the HEBP family.</text>
</comment>
<organism evidence="2 3">
    <name type="scientific">Bugula neritina</name>
    <name type="common">Brown bryozoan</name>
    <name type="synonym">Sertularia neritina</name>
    <dbReference type="NCBI Taxonomy" id="10212"/>
    <lineage>
        <taxon>Eukaryota</taxon>
        <taxon>Metazoa</taxon>
        <taxon>Spiralia</taxon>
        <taxon>Lophotrochozoa</taxon>
        <taxon>Bryozoa</taxon>
        <taxon>Gymnolaemata</taxon>
        <taxon>Cheilostomatida</taxon>
        <taxon>Flustrina</taxon>
        <taxon>Buguloidea</taxon>
        <taxon>Bugulidae</taxon>
        <taxon>Bugula</taxon>
    </lineage>
</organism>
<accession>A0A7J7J4T2</accession>